<sequence length="139" mass="15606">MFDIEPSSCLFPDPHRLTQTHVLSPCTIQWLGKPDAQQQCHRATITVEVGDHEDGPEVNIRFTVTAHHQQPIPENERYALLLDLVTVHGEEELQYWMAGTYTSPGAIQKISMLELEDESGLERLCQSALAVFTPDVPVV</sequence>
<dbReference type="Proteomes" id="UP001148662">
    <property type="component" value="Unassembled WGS sequence"/>
</dbReference>
<reference evidence="1" key="1">
    <citation type="submission" date="2022-07" db="EMBL/GenBank/DDBJ databases">
        <title>Genome Sequence of Phlebia brevispora.</title>
        <authorList>
            <person name="Buettner E."/>
        </authorList>
    </citation>
    <scope>NUCLEOTIDE SEQUENCE</scope>
    <source>
        <strain evidence="1">MPL23</strain>
    </source>
</reference>
<name>A0ACC1T1V2_9APHY</name>
<evidence type="ECO:0000313" key="1">
    <source>
        <dbReference type="EMBL" id="KAJ3551165.1"/>
    </source>
</evidence>
<gene>
    <name evidence="1" type="ORF">NM688_g4872</name>
</gene>
<accession>A0ACC1T1V2</accession>
<proteinExistence type="predicted"/>
<keyword evidence="2" id="KW-1185">Reference proteome</keyword>
<dbReference type="EMBL" id="JANHOG010000847">
    <property type="protein sequence ID" value="KAJ3551165.1"/>
    <property type="molecule type" value="Genomic_DNA"/>
</dbReference>
<comment type="caution">
    <text evidence="1">The sequence shown here is derived from an EMBL/GenBank/DDBJ whole genome shotgun (WGS) entry which is preliminary data.</text>
</comment>
<evidence type="ECO:0000313" key="2">
    <source>
        <dbReference type="Proteomes" id="UP001148662"/>
    </source>
</evidence>
<organism evidence="1 2">
    <name type="scientific">Phlebia brevispora</name>
    <dbReference type="NCBI Taxonomy" id="194682"/>
    <lineage>
        <taxon>Eukaryota</taxon>
        <taxon>Fungi</taxon>
        <taxon>Dikarya</taxon>
        <taxon>Basidiomycota</taxon>
        <taxon>Agaricomycotina</taxon>
        <taxon>Agaricomycetes</taxon>
        <taxon>Polyporales</taxon>
        <taxon>Meruliaceae</taxon>
        <taxon>Phlebia</taxon>
    </lineage>
</organism>
<protein>
    <submittedName>
        <fullName evidence="1">Uncharacterized protein</fullName>
    </submittedName>
</protein>